<reference evidence="7 8" key="1">
    <citation type="submission" date="2018-08" db="EMBL/GenBank/DDBJ databases">
        <title>Microbacterium lemovicicum sp. nov., a bacterium isolated from a natural uranium-rich soil.</title>
        <authorList>
            <person name="ORTET P."/>
        </authorList>
    </citation>
    <scope>NUCLEOTIDE SEQUENCE [LARGE SCALE GENOMIC DNA]</scope>
    <source>
        <strain evidence="7 8">Viu22</strain>
    </source>
</reference>
<evidence type="ECO:0000256" key="5">
    <source>
        <dbReference type="SAM" id="SignalP"/>
    </source>
</evidence>
<dbReference type="SMART" id="SM00062">
    <property type="entry name" value="PBPb"/>
    <property type="match status" value="1"/>
</dbReference>
<evidence type="ECO:0000313" key="7">
    <source>
        <dbReference type="EMBL" id="AZS37811.1"/>
    </source>
</evidence>
<dbReference type="KEGG" id="mlv:CVS47_02458"/>
<sequence>MNARFSKKLRLPLIAAVAAAALALTACGGGATAAPEGSAAAGGDAASGGDGLMTPGTLVVGMNLQYKPQMFLDGDKPSGYDVDVLNALADDMGVELQIQNLDFNGLIPGLQAKQFDMVSVGLGATDERKKVIDFSRGYVPYATILGVKPGSTRGTSIDDYNQAGVVITALQGSTSETLVKDTFPNATVSSFPDQNAALLEVASGRADATVVEDYILAEFDRSNSGQLEVLDLDEPLSLYYGAWGVQKDNSALTEKLDAFLCKAQDDGTLEKLYTTWMAPTMPAMPDGC</sequence>
<dbReference type="Gene3D" id="3.40.190.10">
    <property type="entry name" value="Periplasmic binding protein-like II"/>
    <property type="match status" value="2"/>
</dbReference>
<name>A0A3Q9J3V4_9MICO</name>
<evidence type="ECO:0000256" key="2">
    <source>
        <dbReference type="ARBA" id="ARBA00010333"/>
    </source>
</evidence>
<keyword evidence="8" id="KW-1185">Reference proteome</keyword>
<dbReference type="InterPro" id="IPR001638">
    <property type="entry name" value="Solute-binding_3/MltF_N"/>
</dbReference>
<feature type="domain" description="Solute-binding protein family 3/N-terminal" evidence="6">
    <location>
        <begin position="57"/>
        <end position="280"/>
    </location>
</feature>
<gene>
    <name evidence="7" type="primary">glnH_5</name>
    <name evidence="7" type="ORF">CVS47_02458</name>
</gene>
<dbReference type="PROSITE" id="PS51257">
    <property type="entry name" value="PROKAR_LIPOPROTEIN"/>
    <property type="match status" value="1"/>
</dbReference>
<comment type="subcellular location">
    <subcellularLocation>
        <location evidence="1">Cell envelope</location>
    </subcellularLocation>
</comment>
<dbReference type="PROSITE" id="PS01039">
    <property type="entry name" value="SBP_BACTERIAL_3"/>
    <property type="match status" value="1"/>
</dbReference>
<evidence type="ECO:0000256" key="1">
    <source>
        <dbReference type="ARBA" id="ARBA00004196"/>
    </source>
</evidence>
<comment type="similarity">
    <text evidence="2 4">Belongs to the bacterial solute-binding protein 3 family.</text>
</comment>
<dbReference type="GO" id="GO:0030313">
    <property type="term" value="C:cell envelope"/>
    <property type="evidence" value="ECO:0007669"/>
    <property type="project" value="UniProtKB-SubCell"/>
</dbReference>
<dbReference type="CDD" id="cd13530">
    <property type="entry name" value="PBP2_peptides_like"/>
    <property type="match status" value="1"/>
</dbReference>
<dbReference type="PROSITE" id="PS00018">
    <property type="entry name" value="EF_HAND_1"/>
    <property type="match status" value="1"/>
</dbReference>
<feature type="signal peptide" evidence="5">
    <location>
        <begin position="1"/>
        <end position="33"/>
    </location>
</feature>
<evidence type="ECO:0000259" key="6">
    <source>
        <dbReference type="SMART" id="SM00062"/>
    </source>
</evidence>
<dbReference type="InterPro" id="IPR018247">
    <property type="entry name" value="EF_Hand_1_Ca_BS"/>
</dbReference>
<feature type="chain" id="PRO_5018671082" evidence="5">
    <location>
        <begin position="34"/>
        <end position="288"/>
    </location>
</feature>
<dbReference type="EMBL" id="CP031423">
    <property type="protein sequence ID" value="AZS37811.1"/>
    <property type="molecule type" value="Genomic_DNA"/>
</dbReference>
<dbReference type="PANTHER" id="PTHR35936:SF38">
    <property type="entry name" value="GLUTAMINE-BINDING PERIPLASMIC PROTEIN"/>
    <property type="match status" value="1"/>
</dbReference>
<evidence type="ECO:0000256" key="4">
    <source>
        <dbReference type="RuleBase" id="RU003744"/>
    </source>
</evidence>
<dbReference type="Pfam" id="PF00497">
    <property type="entry name" value="SBP_bac_3"/>
    <property type="match status" value="1"/>
</dbReference>
<keyword evidence="3 5" id="KW-0732">Signal</keyword>
<dbReference type="Proteomes" id="UP000276888">
    <property type="component" value="Chromosome"/>
</dbReference>
<dbReference type="AlphaFoldDB" id="A0A3Q9J3V4"/>
<evidence type="ECO:0000256" key="3">
    <source>
        <dbReference type="ARBA" id="ARBA00022729"/>
    </source>
</evidence>
<dbReference type="PANTHER" id="PTHR35936">
    <property type="entry name" value="MEMBRANE-BOUND LYTIC MUREIN TRANSGLYCOSYLASE F"/>
    <property type="match status" value="1"/>
</dbReference>
<accession>A0A3Q9J3V4</accession>
<evidence type="ECO:0000313" key="8">
    <source>
        <dbReference type="Proteomes" id="UP000276888"/>
    </source>
</evidence>
<dbReference type="InterPro" id="IPR018313">
    <property type="entry name" value="SBP_3_CS"/>
</dbReference>
<organism evidence="7 8">
    <name type="scientific">Microbacterium lemovicicum</name>
    <dbReference type="NCBI Taxonomy" id="1072463"/>
    <lineage>
        <taxon>Bacteria</taxon>
        <taxon>Bacillati</taxon>
        <taxon>Actinomycetota</taxon>
        <taxon>Actinomycetes</taxon>
        <taxon>Micrococcales</taxon>
        <taxon>Microbacteriaceae</taxon>
        <taxon>Microbacterium</taxon>
    </lineage>
</organism>
<dbReference type="SUPFAM" id="SSF53850">
    <property type="entry name" value="Periplasmic binding protein-like II"/>
    <property type="match status" value="1"/>
</dbReference>
<protein>
    <submittedName>
        <fullName evidence="7">Glutamine-binding periplasmic protein</fullName>
    </submittedName>
</protein>
<dbReference type="RefSeq" id="WP_164734647.1">
    <property type="nucleotide sequence ID" value="NZ_CP031423.1"/>
</dbReference>
<proteinExistence type="inferred from homology"/>